<evidence type="ECO:0000313" key="2">
    <source>
        <dbReference type="Proteomes" id="UP001144978"/>
    </source>
</evidence>
<name>A0ACC1Q0R5_9APHY</name>
<accession>A0ACC1Q0R5</accession>
<reference evidence="1" key="1">
    <citation type="submission" date="2022-08" db="EMBL/GenBank/DDBJ databases">
        <title>Genome Sequence of Pycnoporus sanguineus.</title>
        <authorList>
            <person name="Buettner E."/>
        </authorList>
    </citation>
    <scope>NUCLEOTIDE SEQUENCE</scope>
    <source>
        <strain evidence="1">CG-C14</strain>
    </source>
</reference>
<dbReference type="Proteomes" id="UP001144978">
    <property type="component" value="Unassembled WGS sequence"/>
</dbReference>
<sequence>MTAEVKLPAPIGGGHVTMAWRGHLGVAPVVVKMKRFLVKDGHEDRVTAPEWEQLKCTPPCNVRKATALPIPAYHGLFTGVDNDIILMSDCGDHLPYSYDSDTNPGPLTVAYNRALNALRSAGIEPQDVAARNAVYDGHVVRIIDFV</sequence>
<evidence type="ECO:0000313" key="1">
    <source>
        <dbReference type="EMBL" id="KAJ3005037.1"/>
    </source>
</evidence>
<protein>
    <submittedName>
        <fullName evidence="1">Uncharacterized protein</fullName>
    </submittedName>
</protein>
<gene>
    <name evidence="1" type="ORF">NUW54_g4524</name>
</gene>
<keyword evidence="2" id="KW-1185">Reference proteome</keyword>
<organism evidence="1 2">
    <name type="scientific">Trametes sanguinea</name>
    <dbReference type="NCBI Taxonomy" id="158606"/>
    <lineage>
        <taxon>Eukaryota</taxon>
        <taxon>Fungi</taxon>
        <taxon>Dikarya</taxon>
        <taxon>Basidiomycota</taxon>
        <taxon>Agaricomycotina</taxon>
        <taxon>Agaricomycetes</taxon>
        <taxon>Polyporales</taxon>
        <taxon>Polyporaceae</taxon>
        <taxon>Trametes</taxon>
    </lineage>
</organism>
<dbReference type="EMBL" id="JANSHE010001042">
    <property type="protein sequence ID" value="KAJ3005037.1"/>
    <property type="molecule type" value="Genomic_DNA"/>
</dbReference>
<comment type="caution">
    <text evidence="1">The sequence shown here is derived from an EMBL/GenBank/DDBJ whole genome shotgun (WGS) entry which is preliminary data.</text>
</comment>
<proteinExistence type="predicted"/>